<reference evidence="1" key="1">
    <citation type="submission" date="2020-12" db="EMBL/GenBank/DDBJ databases">
        <authorList>
            <person name="Hu Z."/>
        </authorList>
    </citation>
    <scope>NUCLEOTIDE SEQUENCE</scope>
</reference>
<proteinExistence type="predicted"/>
<dbReference type="EMBL" id="MW423739">
    <property type="protein sequence ID" value="QQK88572.1"/>
    <property type="molecule type" value="Genomic_DNA"/>
</dbReference>
<sequence length="152" mass="16797">MSTIKTYANKSGLIKALRRAGVADADHMPQQNAEGRWFQGTPKVVIPNVVNSVAVLRGVALPCEAPKTVKLFGRGIKIEKNREEKNGIKRPSVGGACRAVWDECDRIYAQTGLVPMPKQLKAWAREVGANENNAVIELYVWRKFEGHTKSKA</sequence>
<name>A0A7T6ZMK7_9CAUD</name>
<organism evidence="1">
    <name type="scientific">Vibrio phage PH669</name>
    <dbReference type="NCBI Taxonomy" id="2800823"/>
    <lineage>
        <taxon>Viruses</taxon>
        <taxon>Duplodnaviria</taxon>
        <taxon>Heunggongvirae</taxon>
        <taxon>Uroviricota</taxon>
        <taxon>Caudoviricetes</taxon>
        <taxon>Queuovirinae</taxon>
    </lineage>
</organism>
<accession>A0A7T6ZMK7</accession>
<evidence type="ECO:0000313" key="1">
    <source>
        <dbReference type="EMBL" id="QQK88572.1"/>
    </source>
</evidence>
<protein>
    <submittedName>
        <fullName evidence="1">Uncharacterized protein</fullName>
    </submittedName>
</protein>